<feature type="transmembrane region" description="Helical" evidence="1">
    <location>
        <begin position="161"/>
        <end position="183"/>
    </location>
</feature>
<sequence length="217" mass="25455">MNSKYETMDSKSIDKDIIQNRMDFIQKSREDKNLEIIELELNSADQIYNNMDPSPFYERELNNNADQYIFSAVEEVPLRKKMLLVIYARIDKELTEKKENVVKDAIHMHFERKAKSLERQMRKKTKTVGYSTILGFIFLGFCLAASYWLTVNAGDNSFSQVLGQGLAVIGWVVLWNPVEYLVFDRWEPRKEIRLCKKISKTDIEIIPISRESDENNK</sequence>
<accession>A0AA96ZWV0</accession>
<evidence type="ECO:0000313" key="2">
    <source>
        <dbReference type="EMBL" id="WNY26991.1"/>
    </source>
</evidence>
<dbReference type="AlphaFoldDB" id="A0AA96ZWV0"/>
<name>A0AA96ZWV0_9EURY</name>
<organism evidence="2 3">
    <name type="scientific">Methanolapillus ohkumae</name>
    <dbReference type="NCBI Taxonomy" id="3028298"/>
    <lineage>
        <taxon>Archaea</taxon>
        <taxon>Methanobacteriati</taxon>
        <taxon>Methanobacteriota</taxon>
        <taxon>Stenosarchaea group</taxon>
        <taxon>Methanomicrobia</taxon>
        <taxon>Methanosarcinales</taxon>
        <taxon>Methanosarcinaceae</taxon>
        <taxon>Methanolapillus</taxon>
    </lineage>
</organism>
<proteinExistence type="predicted"/>
<keyword evidence="3" id="KW-1185">Reference proteome</keyword>
<gene>
    <name evidence="2" type="ORF">MsAm2_07740</name>
</gene>
<keyword evidence="1" id="KW-0472">Membrane</keyword>
<dbReference type="Proteomes" id="UP001304970">
    <property type="component" value="Chromosome"/>
</dbReference>
<keyword evidence="1" id="KW-0812">Transmembrane</keyword>
<dbReference type="EMBL" id="CP131061">
    <property type="protein sequence ID" value="WNY26991.1"/>
    <property type="molecule type" value="Genomic_DNA"/>
</dbReference>
<protein>
    <submittedName>
        <fullName evidence="2">Uncharacterized protein</fullName>
    </submittedName>
</protein>
<keyword evidence="1" id="KW-1133">Transmembrane helix</keyword>
<feature type="transmembrane region" description="Helical" evidence="1">
    <location>
        <begin position="128"/>
        <end position="149"/>
    </location>
</feature>
<evidence type="ECO:0000256" key="1">
    <source>
        <dbReference type="SAM" id="Phobius"/>
    </source>
</evidence>
<reference evidence="2 3" key="1">
    <citation type="submission" date="2023-07" db="EMBL/GenBank/DDBJ databases">
        <title>Closed genome sequence of Methanosarcinaceae archaeon Am2.</title>
        <authorList>
            <person name="Poehlein A."/>
            <person name="Protasov E."/>
            <person name="Platt K."/>
            <person name="Reeh H."/>
            <person name="Daniel R."/>
            <person name="Brune A."/>
        </authorList>
    </citation>
    <scope>NUCLEOTIDE SEQUENCE [LARGE SCALE GENOMIC DNA]</scope>
    <source>
        <strain evidence="2 3">Am2</strain>
    </source>
</reference>
<evidence type="ECO:0000313" key="3">
    <source>
        <dbReference type="Proteomes" id="UP001304970"/>
    </source>
</evidence>